<dbReference type="Gene3D" id="3.60.21.10">
    <property type="match status" value="1"/>
</dbReference>
<dbReference type="Proteomes" id="UP000095210">
    <property type="component" value="Chromosome"/>
</dbReference>
<dbReference type="Pfam" id="PF00149">
    <property type="entry name" value="Metallophos"/>
    <property type="match status" value="1"/>
</dbReference>
<sequence>MATSDLHIGHQDNRRIVEDIRPEHPDDWLIVAGDVADRVEDIDWTLRLLKDHFTEVIWVPGNHELWTPGNDPVELRGVRRYEHLVQVCRGLGVHTPEDPYPVWRGAGGPVTVAPLFLLYDYTFRPEGTLTRETALAKAYEAGVVCTDEYLLHPDPYPTLDAWGRARVEETERRLEALPADTSTVLINHWPMTRDPTRILRYPEFALWCGTESTADWHVRFNAAAVVYGHLHIPRTTFQNGVRFEEVSLGYPREWKPRGLPRGVLRTILPG</sequence>
<reference evidence="3" key="1">
    <citation type="submission" date="2016-03" db="EMBL/GenBank/DDBJ databases">
        <title>Complete genome sequence of the type strain Actinoalloteichus hymeniacidonis DSM 45092.</title>
        <authorList>
            <person name="Schaffert L."/>
            <person name="Albersmeier A."/>
            <person name="Winkler A."/>
            <person name="Kalinowski J."/>
            <person name="Zotchev S."/>
            <person name="Ruckert C."/>
        </authorList>
    </citation>
    <scope>NUCLEOTIDE SEQUENCE [LARGE SCALE GENOMIC DNA]</scope>
    <source>
        <strain evidence="3">HPA177(T) (DSM 45092(T))</strain>
    </source>
</reference>
<protein>
    <submittedName>
        <fullName evidence="2">Phosphohydrolase</fullName>
    </submittedName>
</protein>
<evidence type="ECO:0000313" key="3">
    <source>
        <dbReference type="Proteomes" id="UP000095210"/>
    </source>
</evidence>
<dbReference type="CDD" id="cd00838">
    <property type="entry name" value="MPP_superfamily"/>
    <property type="match status" value="1"/>
</dbReference>
<dbReference type="InterPro" id="IPR004843">
    <property type="entry name" value="Calcineurin-like_PHP"/>
</dbReference>
<evidence type="ECO:0000313" key="2">
    <source>
        <dbReference type="EMBL" id="AOS63322.1"/>
    </source>
</evidence>
<gene>
    <name evidence="2" type="ORF">TL08_12540</name>
</gene>
<name>A0AAC9HPU9_9PSEU</name>
<dbReference type="AlphaFoldDB" id="A0AAC9HPU9"/>
<keyword evidence="3" id="KW-1185">Reference proteome</keyword>
<accession>A0AAC9HPU9</accession>
<dbReference type="InterPro" id="IPR052963">
    <property type="entry name" value="Pantetheine_PDE"/>
</dbReference>
<dbReference type="GO" id="GO:0016787">
    <property type="term" value="F:hydrolase activity"/>
    <property type="evidence" value="ECO:0007669"/>
    <property type="project" value="InterPro"/>
</dbReference>
<organism evidence="2 3">
    <name type="scientific">Actinoalloteichus hymeniacidonis</name>
    <dbReference type="NCBI Taxonomy" id="340345"/>
    <lineage>
        <taxon>Bacteria</taxon>
        <taxon>Bacillati</taxon>
        <taxon>Actinomycetota</taxon>
        <taxon>Actinomycetes</taxon>
        <taxon>Pseudonocardiales</taxon>
        <taxon>Pseudonocardiaceae</taxon>
        <taxon>Actinoalloteichus</taxon>
    </lineage>
</organism>
<feature type="domain" description="Calcineurin-like phosphoesterase" evidence="1">
    <location>
        <begin position="2"/>
        <end position="233"/>
    </location>
</feature>
<dbReference type="KEGG" id="ahm:TL08_12540"/>
<evidence type="ECO:0000259" key="1">
    <source>
        <dbReference type="Pfam" id="PF00149"/>
    </source>
</evidence>
<dbReference type="SUPFAM" id="SSF56300">
    <property type="entry name" value="Metallo-dependent phosphatases"/>
    <property type="match status" value="1"/>
</dbReference>
<dbReference type="PANTHER" id="PTHR36492">
    <property type="match status" value="1"/>
</dbReference>
<dbReference type="InterPro" id="IPR029052">
    <property type="entry name" value="Metallo-depent_PP-like"/>
</dbReference>
<proteinExistence type="predicted"/>
<dbReference type="EMBL" id="CP014859">
    <property type="protein sequence ID" value="AOS63322.1"/>
    <property type="molecule type" value="Genomic_DNA"/>
</dbReference>
<dbReference type="PANTHER" id="PTHR36492:SF2">
    <property type="entry name" value="[ACYL-CARRIER-PROTEIN] PHOSPHODIESTERASE PPTH"/>
    <property type="match status" value="1"/>
</dbReference>